<keyword evidence="1" id="KW-0472">Membrane</keyword>
<dbReference type="Proteomes" id="UP001152797">
    <property type="component" value="Unassembled WGS sequence"/>
</dbReference>
<reference evidence="2" key="1">
    <citation type="submission" date="2022-10" db="EMBL/GenBank/DDBJ databases">
        <authorList>
            <person name="Chen Y."/>
            <person name="Dougan E. K."/>
            <person name="Chan C."/>
            <person name="Rhodes N."/>
            <person name="Thang M."/>
        </authorList>
    </citation>
    <scope>NUCLEOTIDE SEQUENCE</scope>
</reference>
<gene>
    <name evidence="2" type="ORF">C1SCF055_LOCUS31124</name>
</gene>
<sequence>MGRARQLYGQESSCQWPFIGPMFAAMVVTAFCLICWLTAAKPPDVQQSIAQQIREDSALGPNRDQRGCLQSAGFVWCEGIGRCIRPWKETCPGGTEFCRSYCATLKLDDEKRKGLQGIRCGCQGLLDFDLICKPAASQRQLNLLRLFLESCMFAYLAVKESSTTTNRCRLLAFLESRNGQACNPI</sequence>
<dbReference type="AlphaFoldDB" id="A0A9P1DB83"/>
<keyword evidence="1" id="KW-0812">Transmembrane</keyword>
<accession>A0A9P1DB83</accession>
<reference evidence="3" key="2">
    <citation type="submission" date="2024-04" db="EMBL/GenBank/DDBJ databases">
        <authorList>
            <person name="Chen Y."/>
            <person name="Shah S."/>
            <person name="Dougan E. K."/>
            <person name="Thang M."/>
            <person name="Chan C."/>
        </authorList>
    </citation>
    <scope>NUCLEOTIDE SEQUENCE [LARGE SCALE GENOMIC DNA]</scope>
</reference>
<organism evidence="2">
    <name type="scientific">Cladocopium goreaui</name>
    <dbReference type="NCBI Taxonomy" id="2562237"/>
    <lineage>
        <taxon>Eukaryota</taxon>
        <taxon>Sar</taxon>
        <taxon>Alveolata</taxon>
        <taxon>Dinophyceae</taxon>
        <taxon>Suessiales</taxon>
        <taxon>Symbiodiniaceae</taxon>
        <taxon>Cladocopium</taxon>
    </lineage>
</organism>
<dbReference type="EMBL" id="CAMXCT010003620">
    <property type="protein sequence ID" value="CAI4005402.1"/>
    <property type="molecule type" value="Genomic_DNA"/>
</dbReference>
<dbReference type="EMBL" id="CAMXCT030003620">
    <property type="protein sequence ID" value="CAL4792714.1"/>
    <property type="molecule type" value="Genomic_DNA"/>
</dbReference>
<evidence type="ECO:0000313" key="3">
    <source>
        <dbReference type="EMBL" id="CAL1158777.1"/>
    </source>
</evidence>
<feature type="transmembrane region" description="Helical" evidence="1">
    <location>
        <begin position="18"/>
        <end position="39"/>
    </location>
</feature>
<keyword evidence="4" id="KW-1185">Reference proteome</keyword>
<dbReference type="EMBL" id="CAMXCT020003620">
    <property type="protein sequence ID" value="CAL1158777.1"/>
    <property type="molecule type" value="Genomic_DNA"/>
</dbReference>
<keyword evidence="1" id="KW-1133">Transmembrane helix</keyword>
<dbReference type="OrthoDB" id="407493at2759"/>
<comment type="caution">
    <text evidence="2">The sequence shown here is derived from an EMBL/GenBank/DDBJ whole genome shotgun (WGS) entry which is preliminary data.</text>
</comment>
<evidence type="ECO:0000256" key="1">
    <source>
        <dbReference type="SAM" id="Phobius"/>
    </source>
</evidence>
<name>A0A9P1DB83_9DINO</name>
<proteinExistence type="predicted"/>
<evidence type="ECO:0000313" key="4">
    <source>
        <dbReference type="Proteomes" id="UP001152797"/>
    </source>
</evidence>
<protein>
    <submittedName>
        <fullName evidence="2">Uncharacterized protein</fullName>
    </submittedName>
</protein>
<evidence type="ECO:0000313" key="2">
    <source>
        <dbReference type="EMBL" id="CAI4005402.1"/>
    </source>
</evidence>